<dbReference type="RefSeq" id="XP_060289345.1">
    <property type="nucleotide sequence ID" value="XM_060435506.1"/>
</dbReference>
<evidence type="ECO:0000313" key="3">
    <source>
        <dbReference type="EMBL" id="KAK0701681.1"/>
    </source>
</evidence>
<evidence type="ECO:0000313" key="4">
    <source>
        <dbReference type="Proteomes" id="UP001172101"/>
    </source>
</evidence>
<evidence type="ECO:0000256" key="2">
    <source>
        <dbReference type="SAM" id="Phobius"/>
    </source>
</evidence>
<gene>
    <name evidence="3" type="ORF">B0T26DRAFT_527399</name>
</gene>
<protein>
    <submittedName>
        <fullName evidence="3">Uncharacterized protein</fullName>
    </submittedName>
</protein>
<feature type="region of interest" description="Disordered" evidence="1">
    <location>
        <begin position="164"/>
        <end position="206"/>
    </location>
</feature>
<dbReference type="GeneID" id="85318776"/>
<accession>A0AA39ZQD0</accession>
<reference evidence="3" key="1">
    <citation type="submission" date="2023-06" db="EMBL/GenBank/DDBJ databases">
        <title>Genome-scale phylogeny and comparative genomics of the fungal order Sordariales.</title>
        <authorList>
            <consortium name="Lawrence Berkeley National Laboratory"/>
            <person name="Hensen N."/>
            <person name="Bonometti L."/>
            <person name="Westerberg I."/>
            <person name="Brannstrom I.O."/>
            <person name="Guillou S."/>
            <person name="Cros-Aarteil S."/>
            <person name="Calhoun S."/>
            <person name="Haridas S."/>
            <person name="Kuo A."/>
            <person name="Mondo S."/>
            <person name="Pangilinan J."/>
            <person name="Riley R."/>
            <person name="LaButti K."/>
            <person name="Andreopoulos B."/>
            <person name="Lipzen A."/>
            <person name="Chen C."/>
            <person name="Yanf M."/>
            <person name="Daum C."/>
            <person name="Ng V."/>
            <person name="Clum A."/>
            <person name="Steindorff A."/>
            <person name="Ohm R."/>
            <person name="Martin F."/>
            <person name="Silar P."/>
            <person name="Natvig D."/>
            <person name="Lalanne C."/>
            <person name="Gautier V."/>
            <person name="Ament-velasquez S.L."/>
            <person name="Kruys A."/>
            <person name="Hutchinson M.I."/>
            <person name="Powell A.J."/>
            <person name="Barry K."/>
            <person name="Miller A.N."/>
            <person name="Grigoriev I.V."/>
            <person name="Debuchy R."/>
            <person name="Gladieux P."/>
            <person name="Thoren M.H."/>
            <person name="Johannesson H."/>
        </authorList>
    </citation>
    <scope>NUCLEOTIDE SEQUENCE</scope>
    <source>
        <strain evidence="3">SMH2392-1A</strain>
    </source>
</reference>
<keyword evidence="2" id="KW-0812">Transmembrane</keyword>
<proteinExistence type="predicted"/>
<evidence type="ECO:0000256" key="1">
    <source>
        <dbReference type="SAM" id="MobiDB-lite"/>
    </source>
</evidence>
<keyword evidence="2" id="KW-1133">Transmembrane helix</keyword>
<organism evidence="3 4">
    <name type="scientific">Lasiosphaeria miniovina</name>
    <dbReference type="NCBI Taxonomy" id="1954250"/>
    <lineage>
        <taxon>Eukaryota</taxon>
        <taxon>Fungi</taxon>
        <taxon>Dikarya</taxon>
        <taxon>Ascomycota</taxon>
        <taxon>Pezizomycotina</taxon>
        <taxon>Sordariomycetes</taxon>
        <taxon>Sordariomycetidae</taxon>
        <taxon>Sordariales</taxon>
        <taxon>Lasiosphaeriaceae</taxon>
        <taxon>Lasiosphaeria</taxon>
    </lineage>
</organism>
<feature type="transmembrane region" description="Helical" evidence="2">
    <location>
        <begin position="20"/>
        <end position="38"/>
    </location>
</feature>
<feature type="compositionally biased region" description="Polar residues" evidence="1">
    <location>
        <begin position="164"/>
        <end position="173"/>
    </location>
</feature>
<sequence length="206" mass="23612">MEVSRATWGWRRYFFCRVSLQVVCTSYVCFLFFFQAGLPLGNFRIQCLRYLRYVFSRFQAALFSSAAVLGSNSRLPSTYYIAVSTYCTIQYMGGTDRPRHRRNSQPRCANISGPLTLASGTPAPLWSSILTTRPSPPPTPHSRRCRYECSVIVMGVVSQFRTQHRNCTPSSYAPSKRETRNALGYGEKERGKRSKGFERRGDERER</sequence>
<keyword evidence="2" id="KW-0472">Membrane</keyword>
<feature type="compositionally biased region" description="Basic and acidic residues" evidence="1">
    <location>
        <begin position="175"/>
        <end position="206"/>
    </location>
</feature>
<name>A0AA39ZQD0_9PEZI</name>
<keyword evidence="4" id="KW-1185">Reference proteome</keyword>
<dbReference type="Proteomes" id="UP001172101">
    <property type="component" value="Unassembled WGS sequence"/>
</dbReference>
<dbReference type="EMBL" id="JAUIRO010000009">
    <property type="protein sequence ID" value="KAK0701681.1"/>
    <property type="molecule type" value="Genomic_DNA"/>
</dbReference>
<comment type="caution">
    <text evidence="3">The sequence shown here is derived from an EMBL/GenBank/DDBJ whole genome shotgun (WGS) entry which is preliminary data.</text>
</comment>
<dbReference type="AlphaFoldDB" id="A0AA39ZQD0"/>